<sequence>MTNLDWLKRAAERSTTEHGLMGQVFATYQTLEDCSANALADELGCDEQTLNMLALCRRPAGEAFAEQVKILCGRFGLESFALVNVLRQVEIMGPSDAGAANEAPPRMTALQLAARDRRNKKEEPSS</sequence>
<organism evidence="1 2">
    <name type="scientific">Corallococcus caeni</name>
    <dbReference type="NCBI Taxonomy" id="3082388"/>
    <lineage>
        <taxon>Bacteria</taxon>
        <taxon>Pseudomonadati</taxon>
        <taxon>Myxococcota</taxon>
        <taxon>Myxococcia</taxon>
        <taxon>Myxococcales</taxon>
        <taxon>Cystobacterineae</taxon>
        <taxon>Myxococcaceae</taxon>
        <taxon>Corallococcus</taxon>
    </lineage>
</organism>
<evidence type="ECO:0008006" key="3">
    <source>
        <dbReference type="Google" id="ProtNLM"/>
    </source>
</evidence>
<gene>
    <name evidence="1" type="ORF">ASNO1_75930</name>
</gene>
<reference evidence="1 2" key="1">
    <citation type="journal article" date="2024" name="Arch. Microbiol.">
        <title>Corallococcus caeni sp. nov., a novel myxobacterium isolated from activated sludge.</title>
        <authorList>
            <person name="Tomita S."/>
            <person name="Nakai R."/>
            <person name="Kuroda K."/>
            <person name="Kurashita H."/>
            <person name="Hatamoto M."/>
            <person name="Yamaguchi T."/>
            <person name="Narihiro T."/>
        </authorList>
    </citation>
    <scope>NUCLEOTIDE SEQUENCE [LARGE SCALE GENOMIC DNA]</scope>
    <source>
        <strain evidence="1 2">NO1</strain>
    </source>
</reference>
<proteinExistence type="predicted"/>
<dbReference type="Proteomes" id="UP001342631">
    <property type="component" value="Unassembled WGS sequence"/>
</dbReference>
<evidence type="ECO:0000313" key="1">
    <source>
        <dbReference type="EMBL" id="GMU11339.1"/>
    </source>
</evidence>
<accession>A0ABQ6R5R0</accession>
<evidence type="ECO:0000313" key="2">
    <source>
        <dbReference type="Proteomes" id="UP001342631"/>
    </source>
</evidence>
<dbReference type="EMBL" id="BTTX01000012">
    <property type="protein sequence ID" value="GMU11339.1"/>
    <property type="molecule type" value="Genomic_DNA"/>
</dbReference>
<protein>
    <recommendedName>
        <fullName evidence="3">XRE family transcriptional regulator</fullName>
    </recommendedName>
</protein>
<keyword evidence="2" id="KW-1185">Reference proteome</keyword>
<dbReference type="RefSeq" id="WP_338282628.1">
    <property type="nucleotide sequence ID" value="NZ_BTTX01000012.1"/>
</dbReference>
<comment type="caution">
    <text evidence="1">The sequence shown here is derived from an EMBL/GenBank/DDBJ whole genome shotgun (WGS) entry which is preliminary data.</text>
</comment>
<name>A0ABQ6R5R0_9BACT</name>